<dbReference type="CDD" id="cd22159">
    <property type="entry name" value="F-box_AtTIR1-like"/>
    <property type="match status" value="1"/>
</dbReference>
<protein>
    <submittedName>
        <fullName evidence="5 8">F-box protein</fullName>
    </submittedName>
</protein>
<dbReference type="InterPro" id="IPR032675">
    <property type="entry name" value="LRR_dom_sf"/>
</dbReference>
<dbReference type="GO" id="GO:0019005">
    <property type="term" value="C:SCF ubiquitin ligase complex"/>
    <property type="evidence" value="ECO:0007669"/>
    <property type="project" value="TreeGrafter"/>
</dbReference>
<dbReference type="SUPFAM" id="SSF81383">
    <property type="entry name" value="F-box domain"/>
    <property type="match status" value="1"/>
</dbReference>
<dbReference type="Pfam" id="PF12937">
    <property type="entry name" value="F-box-like"/>
    <property type="match status" value="1"/>
</dbReference>
<organism evidence="5 6">
    <name type="scientific">Ananas comosus</name>
    <name type="common">Pineapple</name>
    <name type="synonym">Ananas ananas</name>
    <dbReference type="NCBI Taxonomy" id="4615"/>
    <lineage>
        <taxon>Eukaryota</taxon>
        <taxon>Viridiplantae</taxon>
        <taxon>Streptophyta</taxon>
        <taxon>Embryophyta</taxon>
        <taxon>Tracheophyta</taxon>
        <taxon>Spermatophyta</taxon>
        <taxon>Magnoliopsida</taxon>
        <taxon>Liliopsida</taxon>
        <taxon>Poales</taxon>
        <taxon>Bromeliaceae</taxon>
        <taxon>Bromelioideae</taxon>
        <taxon>Ananas</taxon>
    </lineage>
</organism>
<dbReference type="Pfam" id="PF25372">
    <property type="entry name" value="DUF7885"/>
    <property type="match status" value="1"/>
</dbReference>
<evidence type="ECO:0000313" key="5">
    <source>
        <dbReference type="EMBL" id="OAY71157.1"/>
    </source>
</evidence>
<dbReference type="InterPro" id="IPR057207">
    <property type="entry name" value="FBXL15_LRR"/>
</dbReference>
<evidence type="ECO:0000259" key="3">
    <source>
        <dbReference type="Pfam" id="PF24758"/>
    </source>
</evidence>
<keyword evidence="7" id="KW-1185">Reference proteome</keyword>
<dbReference type="SMART" id="SM00367">
    <property type="entry name" value="LRR_CC"/>
    <property type="match status" value="7"/>
</dbReference>
<evidence type="ECO:0000313" key="7">
    <source>
        <dbReference type="Proteomes" id="UP000515123"/>
    </source>
</evidence>
<feature type="domain" description="F-box/LRR-repeat protein 15-like leucin rich repeat" evidence="4">
    <location>
        <begin position="298"/>
        <end position="456"/>
    </location>
</feature>
<feature type="compositionally biased region" description="Low complexity" evidence="1">
    <location>
        <begin position="9"/>
        <end position="18"/>
    </location>
</feature>
<evidence type="ECO:0000259" key="4">
    <source>
        <dbReference type="Pfam" id="PF25372"/>
    </source>
</evidence>
<dbReference type="InterPro" id="IPR036047">
    <property type="entry name" value="F-box-like_dom_sf"/>
</dbReference>
<dbReference type="STRING" id="4615.A0A199V256"/>
<dbReference type="Gene3D" id="1.20.1280.50">
    <property type="match status" value="1"/>
</dbReference>
<dbReference type="RefSeq" id="XP_020109759.1">
    <property type="nucleotide sequence ID" value="XM_020254170.1"/>
</dbReference>
<evidence type="ECO:0000259" key="2">
    <source>
        <dbReference type="Pfam" id="PF12937"/>
    </source>
</evidence>
<sequence length="553" mass="58202">MGQIASAPSSTSSSSSSSLGLRTKQPYSCPSGGVTAVEEAEAAPAMAAEEGGRDHTAELPDELLAVIFHGLGPGDRNRCALVCRRWLGVEGQSRRRIAVDARAALLEAAPALFGRRFCAVSRLALRCDRRSDSIGDAALAAVALRCPALTRLKLRSCRSLSDSGMSGLAAAAPALRKLSVASCSFGAPGVLAVLRGCPLLEELSLKRLRGLDSPLLLFDDDDDDSAGDTAAPAPASSSLRSICFKELYNAQCFAPLILGAPNLKSLKLFRCSGDWDPLLEALPAAAPALAEVHLEKLQVSDRGLAALALCADLHVLHLVKTPECTDAGLAPLLARCRRLRKVHLDGWKTNRIGDPSLSALARACPDLQELVLIGVNPTARSLEPVAANCRALERLALCGCDTFGDAELACVAAKCAALKKLCVKGCPVTDVGLGALADGCPKLVKVKIKKCRGVTPECAEWLRTVRSSLAINLDTDLSAAELQEGSVSESGVLEDDGDDKLVPDTVDRSELPTSSTSRPTSPWKARISSMVGRNFLASAIRRWSHGSSCSRNS</sequence>
<dbReference type="PANTHER" id="PTHR13318:SF92">
    <property type="entry name" value="F-BOX_LRR-REPEAT PROTEIN 8-RELATED"/>
    <property type="match status" value="1"/>
</dbReference>
<feature type="compositionally biased region" description="Low complexity" evidence="1">
    <location>
        <begin position="512"/>
        <end position="522"/>
    </location>
</feature>
<feature type="compositionally biased region" description="Basic and acidic residues" evidence="1">
    <location>
        <begin position="499"/>
        <end position="510"/>
    </location>
</feature>
<dbReference type="Gramene" id="Aco020528.1.mrna1">
    <property type="protein sequence ID" value="Aco020528.1.mrna1.cds1"/>
    <property type="gene ID" value="Aco020528.1.path1"/>
</dbReference>
<dbReference type="FunFam" id="1.20.1280.50:FF:000023">
    <property type="entry name" value="F-box/LRR-repeat protein 4"/>
    <property type="match status" value="1"/>
</dbReference>
<dbReference type="PANTHER" id="PTHR13318">
    <property type="entry name" value="PARTNER OF PAIRED, ISOFORM B-RELATED"/>
    <property type="match status" value="1"/>
</dbReference>
<proteinExistence type="predicted"/>
<dbReference type="Proteomes" id="UP000515123">
    <property type="component" value="Linkage group 19"/>
</dbReference>
<feature type="region of interest" description="Disordered" evidence="1">
    <location>
        <begin position="485"/>
        <end position="524"/>
    </location>
</feature>
<dbReference type="Pfam" id="PF24758">
    <property type="entry name" value="LRR_At5g56370"/>
    <property type="match status" value="1"/>
</dbReference>
<dbReference type="InterPro" id="IPR006553">
    <property type="entry name" value="Leu-rich_rpt_Cys-con_subtyp"/>
</dbReference>
<feature type="domain" description="F-box" evidence="2">
    <location>
        <begin position="57"/>
        <end position="86"/>
    </location>
</feature>
<accession>A0A199V256</accession>
<dbReference type="FunFam" id="3.80.10.10:FF:000449">
    <property type="entry name" value="F-box protein SKIP2"/>
    <property type="match status" value="1"/>
</dbReference>
<reference evidence="8" key="2">
    <citation type="submission" date="2025-04" db="UniProtKB">
        <authorList>
            <consortium name="RefSeq"/>
        </authorList>
    </citation>
    <scope>IDENTIFICATION</scope>
    <source>
        <tissue evidence="8">Leaf</tissue>
    </source>
</reference>
<feature type="region of interest" description="Disordered" evidence="1">
    <location>
        <begin position="1"/>
        <end position="33"/>
    </location>
</feature>
<name>A0A199V256_ANACO</name>
<dbReference type="AlphaFoldDB" id="A0A199V256"/>
<dbReference type="EMBL" id="LSRQ01003599">
    <property type="protein sequence ID" value="OAY71157.1"/>
    <property type="molecule type" value="Genomic_DNA"/>
</dbReference>
<reference evidence="5 6" key="1">
    <citation type="journal article" date="2016" name="DNA Res.">
        <title>The draft genome of MD-2 pineapple using hybrid error correction of long reads.</title>
        <authorList>
            <person name="Redwan R.M."/>
            <person name="Saidin A."/>
            <person name="Kumar S.V."/>
        </authorList>
    </citation>
    <scope>NUCLEOTIDE SEQUENCE [LARGE SCALE GENOMIC DNA]</scope>
    <source>
        <strain evidence="6">cv. MD2</strain>
        <tissue evidence="5">Leaf</tissue>
    </source>
</reference>
<dbReference type="InterPro" id="IPR055411">
    <property type="entry name" value="LRR_FXL15/At3g58940/PEG3-like"/>
</dbReference>
<feature type="domain" description="F-box/LRR-repeat protein 15/At3g58940/PEG3-like LRR" evidence="3">
    <location>
        <begin position="135"/>
        <end position="207"/>
    </location>
</feature>
<evidence type="ECO:0000313" key="6">
    <source>
        <dbReference type="Proteomes" id="UP000092600"/>
    </source>
</evidence>
<dbReference type="Proteomes" id="UP000092600">
    <property type="component" value="Unassembled WGS sequence"/>
</dbReference>
<dbReference type="SUPFAM" id="SSF52047">
    <property type="entry name" value="RNI-like"/>
    <property type="match status" value="1"/>
</dbReference>
<dbReference type="OrthoDB" id="423607at2759"/>
<dbReference type="GeneID" id="109725102"/>
<gene>
    <name evidence="8" type="primary">LOC109725102</name>
    <name evidence="5" type="ORF">ACMD2_13793</name>
</gene>
<dbReference type="GO" id="GO:0031146">
    <property type="term" value="P:SCF-dependent proteasomal ubiquitin-dependent protein catabolic process"/>
    <property type="evidence" value="ECO:0007669"/>
    <property type="project" value="TreeGrafter"/>
</dbReference>
<evidence type="ECO:0000256" key="1">
    <source>
        <dbReference type="SAM" id="MobiDB-lite"/>
    </source>
</evidence>
<evidence type="ECO:0000313" key="8">
    <source>
        <dbReference type="RefSeq" id="XP_020109759.1"/>
    </source>
</evidence>
<dbReference type="Gene3D" id="3.80.10.10">
    <property type="entry name" value="Ribonuclease Inhibitor"/>
    <property type="match status" value="2"/>
</dbReference>
<dbReference type="InterPro" id="IPR001810">
    <property type="entry name" value="F-box_dom"/>
</dbReference>